<organism evidence="3 4">
    <name type="scientific">Rubellimicrobium roseum</name>
    <dbReference type="NCBI Taxonomy" id="687525"/>
    <lineage>
        <taxon>Bacteria</taxon>
        <taxon>Pseudomonadati</taxon>
        <taxon>Pseudomonadota</taxon>
        <taxon>Alphaproteobacteria</taxon>
        <taxon>Rhodobacterales</taxon>
        <taxon>Roseobacteraceae</taxon>
        <taxon>Rubellimicrobium</taxon>
    </lineage>
</organism>
<dbReference type="InterPro" id="IPR024655">
    <property type="entry name" value="Asl1_glyco_hydro_catalytic"/>
</dbReference>
<dbReference type="InterPro" id="IPR017853">
    <property type="entry name" value="GH"/>
</dbReference>
<dbReference type="Proteomes" id="UP000305709">
    <property type="component" value="Unassembled WGS sequence"/>
</dbReference>
<dbReference type="RefSeq" id="WP_139083993.1">
    <property type="nucleotide sequence ID" value="NZ_VDFV01000093.1"/>
</dbReference>
<dbReference type="Gene3D" id="3.20.20.80">
    <property type="entry name" value="Glycosidases"/>
    <property type="match status" value="1"/>
</dbReference>
<proteinExistence type="predicted"/>
<protein>
    <recommendedName>
        <fullName evidence="2">Asl1-like glycosyl hydrolase catalytic domain-containing protein</fullName>
    </recommendedName>
</protein>
<dbReference type="PRINTS" id="PR00313">
    <property type="entry name" value="CABNDNGRPT"/>
</dbReference>
<dbReference type="GO" id="GO:0071966">
    <property type="term" value="P:fungal-type cell wall polysaccharide metabolic process"/>
    <property type="evidence" value="ECO:0007669"/>
    <property type="project" value="TreeGrafter"/>
</dbReference>
<dbReference type="InterPro" id="IPR001343">
    <property type="entry name" value="Hemolysn_Ca-bd"/>
</dbReference>
<name>A0A5C4N3B5_9RHOB</name>
<comment type="caution">
    <text evidence="3">The sequence shown here is derived from an EMBL/GenBank/DDBJ whole genome shotgun (WGS) entry which is preliminary data.</text>
</comment>
<accession>A0A5C4N3B5</accession>
<dbReference type="InterPro" id="IPR018511">
    <property type="entry name" value="Hemolysin-typ_Ca-bd_CS"/>
</dbReference>
<dbReference type="InterPro" id="IPR053183">
    <property type="entry name" value="ASL1"/>
</dbReference>
<evidence type="ECO:0000256" key="1">
    <source>
        <dbReference type="SAM" id="MobiDB-lite"/>
    </source>
</evidence>
<dbReference type="PANTHER" id="PTHR34154:SF3">
    <property type="entry name" value="ALKALI-SENSITIVE LINKAGE PROTEIN 1"/>
    <property type="match status" value="1"/>
</dbReference>
<sequence length="586" mass="61906">MTIEHRDKIGIGLWDVDAKGTALNDVDRAGFAWHYTWKPKPLWDVDTTPEMSAWVPQLWGDRDMTAEALTRIKASSATTLLGFNEPDHHLQSNMTVAHALELWPQLQAIGLRLGSPAVTQTGAVGSASWLAKFMAGAEAQGLTVDFIQVHYYSTTADVTAFKTFLEKVHAQYGKPVWVTEWALADWSNPDRFSFEQQAAFARAATEMMDDLGFIEKHAWFAGYEGGDGWNLRSGIFHADGSLSPVGQVFAELNTSTEVEKLIASDSLVQGRVGADYFSSSESHDILSGHEGDDSLEGGAGNDSLDGGAGSDWLIGGPGDDTYLVSEASDVVVEVAGGGHDTVIALVSHTLAAWVEDLHLTNSANLKGTGNELANRIIGSDGINVIDGRAGADRMEGGKGNDSYIVDNSADILVEAAGEGFDWARASVSFALADHVDGLTLTGAANLWGTGNAASNRINGNSGANFLSGLGGNDKIDGGDGADTLDGGAGSDVMKGGGGTNLLWGRSGNDTFVFTTGQDRIRDFADNIDTLQLDDALWGGAVRSVADVLKMATFLNGTVQFEFADAHQLAISGLSSIAALTDDLVLI</sequence>
<evidence type="ECO:0000313" key="3">
    <source>
        <dbReference type="EMBL" id="TNC59853.1"/>
    </source>
</evidence>
<dbReference type="EMBL" id="VDFV01000093">
    <property type="protein sequence ID" value="TNC59853.1"/>
    <property type="molecule type" value="Genomic_DNA"/>
</dbReference>
<feature type="region of interest" description="Disordered" evidence="1">
    <location>
        <begin position="287"/>
        <end position="310"/>
    </location>
</feature>
<evidence type="ECO:0000259" key="2">
    <source>
        <dbReference type="Pfam" id="PF11790"/>
    </source>
</evidence>
<evidence type="ECO:0000313" key="4">
    <source>
        <dbReference type="Proteomes" id="UP000305709"/>
    </source>
</evidence>
<dbReference type="SUPFAM" id="SSF51120">
    <property type="entry name" value="beta-Roll"/>
    <property type="match status" value="2"/>
</dbReference>
<gene>
    <name evidence="3" type="ORF">FHG71_22510</name>
</gene>
<reference evidence="3 4" key="1">
    <citation type="submission" date="2019-06" db="EMBL/GenBank/DDBJ databases">
        <authorList>
            <person name="Jiang L."/>
        </authorList>
    </citation>
    <scope>NUCLEOTIDE SEQUENCE [LARGE SCALE GENOMIC DNA]</scope>
    <source>
        <strain evidence="3 4">YIM 48858</strain>
    </source>
</reference>
<dbReference type="OrthoDB" id="9809583at2"/>
<dbReference type="AlphaFoldDB" id="A0A5C4N3B5"/>
<dbReference type="InterPro" id="IPR011049">
    <property type="entry name" value="Serralysin-like_metalloprot_C"/>
</dbReference>
<keyword evidence="4" id="KW-1185">Reference proteome</keyword>
<feature type="domain" description="Asl1-like glycosyl hydrolase catalytic" evidence="2">
    <location>
        <begin position="19"/>
        <end position="249"/>
    </location>
</feature>
<dbReference type="Pfam" id="PF00353">
    <property type="entry name" value="HemolysinCabind"/>
    <property type="match status" value="3"/>
</dbReference>
<dbReference type="Pfam" id="PF11790">
    <property type="entry name" value="Glyco_hydro_cc"/>
    <property type="match status" value="1"/>
</dbReference>
<dbReference type="PROSITE" id="PS00330">
    <property type="entry name" value="HEMOLYSIN_CALCIUM"/>
    <property type="match status" value="4"/>
</dbReference>
<dbReference type="GO" id="GO:0005509">
    <property type="term" value="F:calcium ion binding"/>
    <property type="evidence" value="ECO:0007669"/>
    <property type="project" value="InterPro"/>
</dbReference>
<dbReference type="PANTHER" id="PTHR34154">
    <property type="entry name" value="ALKALI-SENSITIVE LINKAGE PROTEIN 1"/>
    <property type="match status" value="1"/>
</dbReference>
<dbReference type="Gene3D" id="2.150.10.10">
    <property type="entry name" value="Serralysin-like metalloprotease, C-terminal"/>
    <property type="match status" value="2"/>
</dbReference>
<dbReference type="SUPFAM" id="SSF51445">
    <property type="entry name" value="(Trans)glycosidases"/>
    <property type="match status" value="1"/>
</dbReference>